<name>A0A1G2CAX8_9BACT</name>
<evidence type="ECO:0000313" key="3">
    <source>
        <dbReference type="Proteomes" id="UP000179059"/>
    </source>
</evidence>
<dbReference type="AlphaFoldDB" id="A0A1G2CAX8"/>
<dbReference type="Proteomes" id="UP000179059">
    <property type="component" value="Unassembled WGS sequence"/>
</dbReference>
<evidence type="ECO:0000313" key="2">
    <source>
        <dbReference type="EMBL" id="OGY98525.1"/>
    </source>
</evidence>
<dbReference type="EMBL" id="MHKX01000006">
    <property type="protein sequence ID" value="OGY98525.1"/>
    <property type="molecule type" value="Genomic_DNA"/>
</dbReference>
<proteinExistence type="predicted"/>
<dbReference type="STRING" id="1798647.A2855_00830"/>
<accession>A0A1G2CAX8</accession>
<feature type="transmembrane region" description="Helical" evidence="1">
    <location>
        <begin position="127"/>
        <end position="150"/>
    </location>
</feature>
<evidence type="ECO:0008006" key="4">
    <source>
        <dbReference type="Google" id="ProtNLM"/>
    </source>
</evidence>
<comment type="caution">
    <text evidence="2">The sequence shown here is derived from an EMBL/GenBank/DDBJ whole genome shotgun (WGS) entry which is preliminary data.</text>
</comment>
<keyword evidence="1" id="KW-0472">Membrane</keyword>
<organism evidence="2 3">
    <name type="scientific">Candidatus Liptonbacteria bacterium RIFCSPHIGHO2_01_FULL_57_28</name>
    <dbReference type="NCBI Taxonomy" id="1798647"/>
    <lineage>
        <taxon>Bacteria</taxon>
        <taxon>Candidatus Liptoniibacteriota</taxon>
    </lineage>
</organism>
<keyword evidence="1" id="KW-1133">Transmembrane helix</keyword>
<keyword evidence="1" id="KW-0812">Transmembrane</keyword>
<protein>
    <recommendedName>
        <fullName evidence="4">Aromatic ring-opening dioxygenase LigA</fullName>
    </recommendedName>
</protein>
<evidence type="ECO:0000256" key="1">
    <source>
        <dbReference type="SAM" id="Phobius"/>
    </source>
</evidence>
<reference evidence="2 3" key="1">
    <citation type="journal article" date="2016" name="Nat. Commun.">
        <title>Thousands of microbial genomes shed light on interconnected biogeochemical processes in an aquifer system.</title>
        <authorList>
            <person name="Anantharaman K."/>
            <person name="Brown C.T."/>
            <person name="Hug L.A."/>
            <person name="Sharon I."/>
            <person name="Castelle C.J."/>
            <person name="Probst A.J."/>
            <person name="Thomas B.C."/>
            <person name="Singh A."/>
            <person name="Wilkins M.J."/>
            <person name="Karaoz U."/>
            <person name="Brodie E.L."/>
            <person name="Williams K.H."/>
            <person name="Hubbard S.S."/>
            <person name="Banfield J.F."/>
        </authorList>
    </citation>
    <scope>NUCLEOTIDE SEQUENCE [LARGE SCALE GENOMIC DNA]</scope>
</reference>
<sequence>MKKLLRVSSVLAVVAGVVLVIGGVWGISFTYKNIAQEKIVTPDDARIPGQPVRGPLTLKAQADIIREHVLETTDGKTFAEMPRQIPKLDANGQPVLDEEGKPVMVPNTTRDIWITATTLTTALNFGIISYVFSGLILLFGFISIWTGIVFHQLGKRGNFA</sequence>
<gene>
    <name evidence="2" type="ORF">A2855_00830</name>
</gene>